<evidence type="ECO:0000256" key="2">
    <source>
        <dbReference type="HAMAP-Rule" id="MF_00984"/>
    </source>
</evidence>
<dbReference type="PROSITE" id="PS50935">
    <property type="entry name" value="SSB"/>
    <property type="match status" value="1"/>
</dbReference>
<dbReference type="NCBIfam" id="TIGR00621">
    <property type="entry name" value="ssb"/>
    <property type="match status" value="1"/>
</dbReference>
<proteinExistence type="inferred from homology"/>
<dbReference type="InterPro" id="IPR012340">
    <property type="entry name" value="NA-bd_OB-fold"/>
</dbReference>
<name>A0A369MN13_EGGLN</name>
<dbReference type="CDD" id="cd04496">
    <property type="entry name" value="SSB_OBF"/>
    <property type="match status" value="1"/>
</dbReference>
<gene>
    <name evidence="4" type="ORF">C1872_13790</name>
</gene>
<keyword evidence="2" id="KW-0234">DNA repair</keyword>
<accession>A0A369MN13</accession>
<keyword evidence="1 2" id="KW-0238">DNA-binding</keyword>
<protein>
    <recommendedName>
        <fullName evidence="2 3">Single-stranded DNA-binding protein</fullName>
        <shortName evidence="2">SSB</shortName>
    </recommendedName>
</protein>
<dbReference type="RefSeq" id="WP_015539651.1">
    <property type="nucleotide sequence ID" value="NZ_CACRTT010000029.1"/>
</dbReference>
<dbReference type="GO" id="GO:0006260">
    <property type="term" value="P:DNA replication"/>
    <property type="evidence" value="ECO:0007669"/>
    <property type="project" value="UniProtKB-UniRule"/>
</dbReference>
<feature type="short sequence motif" description="Important for interaction with partner proteins" evidence="2">
    <location>
        <begin position="138"/>
        <end position="143"/>
    </location>
</feature>
<evidence type="ECO:0000256" key="3">
    <source>
        <dbReference type="PIRNR" id="PIRNR002070"/>
    </source>
</evidence>
<evidence type="ECO:0000313" key="4">
    <source>
        <dbReference type="EMBL" id="RDB75605.1"/>
    </source>
</evidence>
<keyword evidence="2" id="KW-0233">DNA recombination</keyword>
<dbReference type="EMBL" id="PPTX01000027">
    <property type="protein sequence ID" value="RDB75605.1"/>
    <property type="molecule type" value="Genomic_DNA"/>
</dbReference>
<dbReference type="InterPro" id="IPR000424">
    <property type="entry name" value="Primosome_PriB/ssb"/>
</dbReference>
<evidence type="ECO:0000313" key="5">
    <source>
        <dbReference type="Proteomes" id="UP000253752"/>
    </source>
</evidence>
<dbReference type="PIRSF" id="PIRSF002070">
    <property type="entry name" value="SSB"/>
    <property type="match status" value="1"/>
</dbReference>
<comment type="function">
    <text evidence="2">Plays an important role in DNA replication, recombination and repair. Binds to ssDNA and to an array of partner proteins to recruit them to their sites of action during DNA metabolism.</text>
</comment>
<dbReference type="Gene3D" id="2.40.50.140">
    <property type="entry name" value="Nucleic acid-binding proteins"/>
    <property type="match status" value="1"/>
</dbReference>
<reference evidence="4 5" key="1">
    <citation type="journal article" date="2018" name="Elife">
        <title>Discovery and characterization of a prevalent human gut bacterial enzyme sufficient for the inactivation of a family of plant toxins.</title>
        <authorList>
            <person name="Koppel N."/>
            <person name="Bisanz J.E."/>
            <person name="Pandelia M.E."/>
            <person name="Turnbaugh P.J."/>
            <person name="Balskus E.P."/>
        </authorList>
    </citation>
    <scope>NUCLEOTIDE SEQUENCE [LARGE SCALE GENOMIC DNA]</scope>
    <source>
        <strain evidence="4 5">MR1 #12</strain>
    </source>
</reference>
<comment type="caution">
    <text evidence="4">The sequence shown here is derived from an EMBL/GenBank/DDBJ whole genome shotgun (WGS) entry which is preliminary data.</text>
</comment>
<dbReference type="GO" id="GO:0006281">
    <property type="term" value="P:DNA repair"/>
    <property type="evidence" value="ECO:0007669"/>
    <property type="project" value="UniProtKB-UniRule"/>
</dbReference>
<dbReference type="AlphaFoldDB" id="A0A369MN13"/>
<dbReference type="PANTHER" id="PTHR10302">
    <property type="entry name" value="SINGLE-STRANDED DNA-BINDING PROTEIN"/>
    <property type="match status" value="1"/>
</dbReference>
<keyword evidence="2" id="KW-0227">DNA damage</keyword>
<organism evidence="4 5">
    <name type="scientific">Eggerthella lenta</name>
    <name type="common">Eubacterium lentum</name>
    <dbReference type="NCBI Taxonomy" id="84112"/>
    <lineage>
        <taxon>Bacteria</taxon>
        <taxon>Bacillati</taxon>
        <taxon>Actinomycetota</taxon>
        <taxon>Coriobacteriia</taxon>
        <taxon>Eggerthellales</taxon>
        <taxon>Eggerthellaceae</taxon>
        <taxon>Eggerthella</taxon>
    </lineage>
</organism>
<dbReference type="SUPFAM" id="SSF50249">
    <property type="entry name" value="Nucleic acid-binding proteins"/>
    <property type="match status" value="1"/>
</dbReference>
<comment type="caution">
    <text evidence="2">Lacks conserved residue(s) required for the propagation of feature annotation.</text>
</comment>
<dbReference type="GO" id="GO:0003697">
    <property type="term" value="F:single-stranded DNA binding"/>
    <property type="evidence" value="ECO:0007669"/>
    <property type="project" value="UniProtKB-UniRule"/>
</dbReference>
<dbReference type="Proteomes" id="UP000253752">
    <property type="component" value="Unassembled WGS sequence"/>
</dbReference>
<comment type="subunit">
    <text evidence="2">Homotetramer.</text>
</comment>
<keyword evidence="2" id="KW-0235">DNA replication</keyword>
<dbReference type="HAMAP" id="MF_00984">
    <property type="entry name" value="SSB"/>
    <property type="match status" value="1"/>
</dbReference>
<evidence type="ECO:0000256" key="1">
    <source>
        <dbReference type="ARBA" id="ARBA00023125"/>
    </source>
</evidence>
<dbReference type="PANTHER" id="PTHR10302:SF27">
    <property type="entry name" value="SINGLE-STRANDED DNA-BINDING PROTEIN"/>
    <property type="match status" value="1"/>
</dbReference>
<sequence length="143" mass="16047">MSINRVIISGNLTRDPELRSTASGLPVLGFGVAVNDRRKNQQTGEWEDYPNFIDCTMFGARAESLSRYLSKGTKVSIEGKLRWSQWEREGQKRSKIEVIVDELEFMSSRNKTDGYDANAEFAAIPSSLSPDSTASVYDEDIPF</sequence>
<dbReference type="GO" id="GO:0006310">
    <property type="term" value="P:DNA recombination"/>
    <property type="evidence" value="ECO:0007669"/>
    <property type="project" value="UniProtKB-UniRule"/>
</dbReference>
<dbReference type="InterPro" id="IPR011344">
    <property type="entry name" value="ssDNA-bd"/>
</dbReference>
<dbReference type="Pfam" id="PF00436">
    <property type="entry name" value="SSB"/>
    <property type="match status" value="1"/>
</dbReference>
<dbReference type="GO" id="GO:0009295">
    <property type="term" value="C:nucleoid"/>
    <property type="evidence" value="ECO:0007669"/>
    <property type="project" value="TreeGrafter"/>
</dbReference>